<dbReference type="Proteomes" id="UP001331761">
    <property type="component" value="Unassembled WGS sequence"/>
</dbReference>
<reference evidence="1 2" key="1">
    <citation type="submission" date="2019-10" db="EMBL/GenBank/DDBJ databases">
        <title>Assembly and Annotation for the nematode Trichostrongylus colubriformis.</title>
        <authorList>
            <person name="Martin J."/>
        </authorList>
    </citation>
    <scope>NUCLEOTIDE SEQUENCE [LARGE SCALE GENOMIC DNA]</scope>
    <source>
        <strain evidence="1">G859</strain>
        <tissue evidence="1">Whole worm</tissue>
    </source>
</reference>
<proteinExistence type="predicted"/>
<gene>
    <name evidence="1" type="ORF">GCK32_019326</name>
</gene>
<accession>A0AAN8FV45</accession>
<evidence type="ECO:0000313" key="2">
    <source>
        <dbReference type="Proteomes" id="UP001331761"/>
    </source>
</evidence>
<evidence type="ECO:0000313" key="1">
    <source>
        <dbReference type="EMBL" id="KAK5986681.1"/>
    </source>
</evidence>
<organism evidence="1 2">
    <name type="scientific">Trichostrongylus colubriformis</name>
    <name type="common">Black scour worm</name>
    <dbReference type="NCBI Taxonomy" id="6319"/>
    <lineage>
        <taxon>Eukaryota</taxon>
        <taxon>Metazoa</taxon>
        <taxon>Ecdysozoa</taxon>
        <taxon>Nematoda</taxon>
        <taxon>Chromadorea</taxon>
        <taxon>Rhabditida</taxon>
        <taxon>Rhabditina</taxon>
        <taxon>Rhabditomorpha</taxon>
        <taxon>Strongyloidea</taxon>
        <taxon>Trichostrongylidae</taxon>
        <taxon>Trichostrongylus</taxon>
    </lineage>
</organism>
<dbReference type="EMBL" id="WIXE01000350">
    <property type="protein sequence ID" value="KAK5986681.1"/>
    <property type="molecule type" value="Genomic_DNA"/>
</dbReference>
<name>A0AAN8FV45_TRICO</name>
<dbReference type="AlphaFoldDB" id="A0AAN8FV45"/>
<comment type="caution">
    <text evidence="1">The sequence shown here is derived from an EMBL/GenBank/DDBJ whole genome shotgun (WGS) entry which is preliminary data.</text>
</comment>
<protein>
    <submittedName>
        <fullName evidence="1">Uncharacterized protein</fullName>
    </submittedName>
</protein>
<sequence>MRWKRRTGMSRARTKIRTHRYYTCRSFVAWAYGHHGLGNHYELAARVRAAIMATYPSSGSYVGFASWVASTGT</sequence>
<keyword evidence="2" id="KW-1185">Reference proteome</keyword>